<dbReference type="PROSITE" id="PS00622">
    <property type="entry name" value="HTH_LUXR_1"/>
    <property type="match status" value="1"/>
</dbReference>
<sequence>MKSLALKQKEIRLAGEACFMEDALAAGAAVRDGVTVILLPLACRDEAGYIAVSSEWKSRKLVAITLGKSIADVQAALQMGARAILCRTCPQDHILRAIHDVAANELYVSQEIASLIAANAKSFSRMSSLSRLTQRELEILKRIAIGRRTSTIGVELGISVKTVSAHKSNILEKLLLSSDSELVLYAMKNDLFDLFVDHAKRKKNSSQRTKGRSDADARGKSVISTKTHHETQSGTGTHRRHRHGSVSESKFDP</sequence>
<accession>A0ABW0S196</accession>
<dbReference type="RefSeq" id="WP_379773660.1">
    <property type="nucleotide sequence ID" value="NZ_JBHSMZ010000015.1"/>
</dbReference>
<dbReference type="InterPro" id="IPR016032">
    <property type="entry name" value="Sig_transdc_resp-reg_C-effctor"/>
</dbReference>
<organism evidence="4 5">
    <name type="scientific">Massilia aerilata</name>
    <dbReference type="NCBI Taxonomy" id="453817"/>
    <lineage>
        <taxon>Bacteria</taxon>
        <taxon>Pseudomonadati</taxon>
        <taxon>Pseudomonadota</taxon>
        <taxon>Betaproteobacteria</taxon>
        <taxon>Burkholderiales</taxon>
        <taxon>Oxalobacteraceae</taxon>
        <taxon>Telluria group</taxon>
        <taxon>Massilia</taxon>
    </lineage>
</organism>
<name>A0ABW0S196_9BURK</name>
<dbReference type="Pfam" id="PF00196">
    <property type="entry name" value="GerE"/>
    <property type="match status" value="1"/>
</dbReference>
<evidence type="ECO:0000313" key="4">
    <source>
        <dbReference type="EMBL" id="MFC5550693.1"/>
    </source>
</evidence>
<dbReference type="PANTHER" id="PTHR43214:SF43">
    <property type="entry name" value="TWO-COMPONENT RESPONSE REGULATOR"/>
    <property type="match status" value="1"/>
</dbReference>
<dbReference type="Gene3D" id="3.40.50.2300">
    <property type="match status" value="1"/>
</dbReference>
<evidence type="ECO:0000256" key="2">
    <source>
        <dbReference type="SAM" id="MobiDB-lite"/>
    </source>
</evidence>
<feature type="region of interest" description="Disordered" evidence="2">
    <location>
        <begin position="202"/>
        <end position="253"/>
    </location>
</feature>
<evidence type="ECO:0000256" key="1">
    <source>
        <dbReference type="ARBA" id="ARBA00023125"/>
    </source>
</evidence>
<dbReference type="CDD" id="cd06170">
    <property type="entry name" value="LuxR_C_like"/>
    <property type="match status" value="1"/>
</dbReference>
<dbReference type="Proteomes" id="UP001596086">
    <property type="component" value="Unassembled WGS sequence"/>
</dbReference>
<keyword evidence="1" id="KW-0238">DNA-binding</keyword>
<dbReference type="PANTHER" id="PTHR43214">
    <property type="entry name" value="TWO-COMPONENT RESPONSE REGULATOR"/>
    <property type="match status" value="1"/>
</dbReference>
<dbReference type="PROSITE" id="PS50043">
    <property type="entry name" value="HTH_LUXR_2"/>
    <property type="match status" value="1"/>
</dbReference>
<dbReference type="InterPro" id="IPR000792">
    <property type="entry name" value="Tscrpt_reg_LuxR_C"/>
</dbReference>
<protein>
    <submittedName>
        <fullName evidence="4">LuxR C-terminal-related transcriptional regulator</fullName>
    </submittedName>
</protein>
<dbReference type="PRINTS" id="PR00038">
    <property type="entry name" value="HTHLUXR"/>
</dbReference>
<evidence type="ECO:0000313" key="5">
    <source>
        <dbReference type="Proteomes" id="UP001596086"/>
    </source>
</evidence>
<feature type="domain" description="HTH luxR-type" evidence="3">
    <location>
        <begin position="125"/>
        <end position="190"/>
    </location>
</feature>
<dbReference type="SMART" id="SM00421">
    <property type="entry name" value="HTH_LUXR"/>
    <property type="match status" value="1"/>
</dbReference>
<comment type="caution">
    <text evidence="4">The sequence shown here is derived from an EMBL/GenBank/DDBJ whole genome shotgun (WGS) entry which is preliminary data.</text>
</comment>
<gene>
    <name evidence="4" type="ORF">ACFPO9_19420</name>
</gene>
<reference evidence="5" key="1">
    <citation type="journal article" date="2019" name="Int. J. Syst. Evol. Microbiol.">
        <title>The Global Catalogue of Microorganisms (GCM) 10K type strain sequencing project: providing services to taxonomists for standard genome sequencing and annotation.</title>
        <authorList>
            <consortium name="The Broad Institute Genomics Platform"/>
            <consortium name="The Broad Institute Genome Sequencing Center for Infectious Disease"/>
            <person name="Wu L."/>
            <person name="Ma J."/>
        </authorList>
    </citation>
    <scope>NUCLEOTIDE SEQUENCE [LARGE SCALE GENOMIC DNA]</scope>
    <source>
        <strain evidence="5">CGMCC 4.5798</strain>
    </source>
</reference>
<proteinExistence type="predicted"/>
<dbReference type="InterPro" id="IPR039420">
    <property type="entry name" value="WalR-like"/>
</dbReference>
<dbReference type="SUPFAM" id="SSF46894">
    <property type="entry name" value="C-terminal effector domain of the bipartite response regulators"/>
    <property type="match status" value="1"/>
</dbReference>
<dbReference type="EMBL" id="JBHSMZ010000015">
    <property type="protein sequence ID" value="MFC5550693.1"/>
    <property type="molecule type" value="Genomic_DNA"/>
</dbReference>
<keyword evidence="5" id="KW-1185">Reference proteome</keyword>
<evidence type="ECO:0000259" key="3">
    <source>
        <dbReference type="PROSITE" id="PS50043"/>
    </source>
</evidence>